<reference evidence="2" key="1">
    <citation type="submission" date="2019-09" db="EMBL/GenBank/DDBJ databases">
        <title>Antimicrobial potential of Antarctic Bacteria.</title>
        <authorList>
            <person name="Benaud N."/>
            <person name="Edwards R.J."/>
            <person name="Ferrari B.C."/>
        </authorList>
    </citation>
    <scope>NUCLEOTIDE SEQUENCE [LARGE SCALE GENOMIC DNA]</scope>
    <source>
        <strain evidence="2">INR9</strain>
    </source>
</reference>
<sequence length="169" mass="18459">MADRNLNEVLEEVGGRLTGPSWMRVRSDDRAEWFGHFVSGIALAVGLRPIEHLDSGVRIDGAGVFSAKVVVFTDKTIVFADAAGRSTEPYDVETVVVARPRAGLAQLTISDANSAFRRDLFDPWPGDFTVTAEWSYGTKVTFPLSPIETDDHRARFSALYAALIDALGD</sequence>
<evidence type="ECO:0000313" key="1">
    <source>
        <dbReference type="EMBL" id="QNE33980.1"/>
    </source>
</evidence>
<dbReference type="EMBL" id="CP043641">
    <property type="protein sequence ID" value="QNE33980.1"/>
    <property type="molecule type" value="Genomic_DNA"/>
</dbReference>
<proteinExistence type="predicted"/>
<dbReference type="AlphaFoldDB" id="A0A7G6Y665"/>
<accession>A0A7G6Y665</accession>
<protein>
    <submittedName>
        <fullName evidence="1">Uncharacterized protein</fullName>
    </submittedName>
</protein>
<organism evidence="1 2">
    <name type="scientific">Leifsonia shinshuensis</name>
    <dbReference type="NCBI Taxonomy" id="150026"/>
    <lineage>
        <taxon>Bacteria</taxon>
        <taxon>Bacillati</taxon>
        <taxon>Actinomycetota</taxon>
        <taxon>Actinomycetes</taxon>
        <taxon>Micrococcales</taxon>
        <taxon>Microbacteriaceae</taxon>
        <taxon>Leifsonia</taxon>
    </lineage>
</organism>
<dbReference type="RefSeq" id="WP_185277152.1">
    <property type="nucleotide sequence ID" value="NZ_CP043641.1"/>
</dbReference>
<name>A0A7G6Y665_9MICO</name>
<dbReference type="Proteomes" id="UP000515511">
    <property type="component" value="Chromosome"/>
</dbReference>
<dbReference type="KEGG" id="lse:F1C12_01685"/>
<gene>
    <name evidence="1" type="ORF">F1C12_01685</name>
</gene>
<evidence type="ECO:0000313" key="2">
    <source>
        <dbReference type="Proteomes" id="UP000515511"/>
    </source>
</evidence>